<dbReference type="EMBL" id="BLXT01002861">
    <property type="protein sequence ID" value="GFN98731.1"/>
    <property type="molecule type" value="Genomic_DNA"/>
</dbReference>
<sequence length="82" mass="9274">MTRQRASLTRETWHLLRETPSRDKPQDLVSLSLSPVGLETRDNDSTQASQIFGVSGNNRVNRGLSEPQIVFPKRSHTVVKVF</sequence>
<accession>A0AAV3ZUF7</accession>
<reference evidence="1 2" key="1">
    <citation type="journal article" date="2021" name="Elife">
        <title>Chloroplast acquisition without the gene transfer in kleptoplastic sea slugs, Plakobranchus ocellatus.</title>
        <authorList>
            <person name="Maeda T."/>
            <person name="Takahashi S."/>
            <person name="Yoshida T."/>
            <person name="Shimamura S."/>
            <person name="Takaki Y."/>
            <person name="Nagai Y."/>
            <person name="Toyoda A."/>
            <person name="Suzuki Y."/>
            <person name="Arimoto A."/>
            <person name="Ishii H."/>
            <person name="Satoh N."/>
            <person name="Nishiyama T."/>
            <person name="Hasebe M."/>
            <person name="Maruyama T."/>
            <person name="Minagawa J."/>
            <person name="Obokata J."/>
            <person name="Shigenobu S."/>
        </authorList>
    </citation>
    <scope>NUCLEOTIDE SEQUENCE [LARGE SCALE GENOMIC DNA]</scope>
</reference>
<dbReference type="AlphaFoldDB" id="A0AAV3ZUF7"/>
<keyword evidence="2" id="KW-1185">Reference proteome</keyword>
<dbReference type="Proteomes" id="UP000735302">
    <property type="component" value="Unassembled WGS sequence"/>
</dbReference>
<gene>
    <name evidence="1" type="ORF">PoB_002523700</name>
</gene>
<evidence type="ECO:0000313" key="1">
    <source>
        <dbReference type="EMBL" id="GFN98731.1"/>
    </source>
</evidence>
<proteinExistence type="predicted"/>
<comment type="caution">
    <text evidence="1">The sequence shown here is derived from an EMBL/GenBank/DDBJ whole genome shotgun (WGS) entry which is preliminary data.</text>
</comment>
<name>A0AAV3ZUF7_9GAST</name>
<evidence type="ECO:0000313" key="2">
    <source>
        <dbReference type="Proteomes" id="UP000735302"/>
    </source>
</evidence>
<organism evidence="1 2">
    <name type="scientific">Plakobranchus ocellatus</name>
    <dbReference type="NCBI Taxonomy" id="259542"/>
    <lineage>
        <taxon>Eukaryota</taxon>
        <taxon>Metazoa</taxon>
        <taxon>Spiralia</taxon>
        <taxon>Lophotrochozoa</taxon>
        <taxon>Mollusca</taxon>
        <taxon>Gastropoda</taxon>
        <taxon>Heterobranchia</taxon>
        <taxon>Euthyneura</taxon>
        <taxon>Panpulmonata</taxon>
        <taxon>Sacoglossa</taxon>
        <taxon>Placobranchoidea</taxon>
        <taxon>Plakobranchidae</taxon>
        <taxon>Plakobranchus</taxon>
    </lineage>
</organism>
<protein>
    <submittedName>
        <fullName evidence="1">Uncharacterized protein</fullName>
    </submittedName>
</protein>